<organism evidence="10 11">
    <name type="scientific">Phragmitibacter flavus</name>
    <dbReference type="NCBI Taxonomy" id="2576071"/>
    <lineage>
        <taxon>Bacteria</taxon>
        <taxon>Pseudomonadati</taxon>
        <taxon>Verrucomicrobiota</taxon>
        <taxon>Verrucomicrobiia</taxon>
        <taxon>Verrucomicrobiales</taxon>
        <taxon>Verrucomicrobiaceae</taxon>
        <taxon>Phragmitibacter</taxon>
    </lineage>
</organism>
<dbReference type="InterPro" id="IPR044161">
    <property type="entry name" value="SPS"/>
</dbReference>
<feature type="domain" description="Sucrose phosphatase-like" evidence="8">
    <location>
        <begin position="467"/>
        <end position="703"/>
    </location>
</feature>
<dbReference type="InterPro" id="IPR001296">
    <property type="entry name" value="Glyco_trans_1"/>
</dbReference>
<feature type="domain" description="Glycosyl transferase family 1" evidence="7">
    <location>
        <begin position="247"/>
        <end position="423"/>
    </location>
</feature>
<dbReference type="EMBL" id="VAUV01000005">
    <property type="protein sequence ID" value="TLD71438.1"/>
    <property type="molecule type" value="Genomic_DNA"/>
</dbReference>
<dbReference type="Gene3D" id="3.40.50.1000">
    <property type="entry name" value="HAD superfamily/HAD-like"/>
    <property type="match status" value="1"/>
</dbReference>
<dbReference type="InterPro" id="IPR023214">
    <property type="entry name" value="HAD_sf"/>
</dbReference>
<dbReference type="Proteomes" id="UP000306196">
    <property type="component" value="Unassembled WGS sequence"/>
</dbReference>
<dbReference type="AlphaFoldDB" id="A0A5R8KGK5"/>
<dbReference type="EC" id="2.4.1.14" evidence="2"/>
<reference evidence="10 11" key="1">
    <citation type="submission" date="2019-05" db="EMBL/GenBank/DDBJ databases">
        <title>Verrucobacter flavum gen. nov., sp. nov. a new member of the family Verrucomicrobiaceae.</title>
        <authorList>
            <person name="Szuroczki S."/>
            <person name="Abbaszade G."/>
            <person name="Szabo A."/>
            <person name="Felfoldi T."/>
            <person name="Schumann P."/>
            <person name="Boka K."/>
            <person name="Keki Z."/>
            <person name="Toumi M."/>
            <person name="Toth E."/>
        </authorList>
    </citation>
    <scope>NUCLEOTIDE SEQUENCE [LARGE SCALE GENOMIC DNA]</scope>
    <source>
        <strain evidence="10 11">MG-N-17</strain>
    </source>
</reference>
<comment type="similarity">
    <text evidence="1">Belongs to the glycosyltransferase 1 family.</text>
</comment>
<evidence type="ECO:0000256" key="3">
    <source>
        <dbReference type="ARBA" id="ARBA00022676"/>
    </source>
</evidence>
<evidence type="ECO:0000259" key="8">
    <source>
        <dbReference type="Pfam" id="PF05116"/>
    </source>
</evidence>
<feature type="domain" description="Glycosyltransferase subfamily 4-like N-terminal" evidence="9">
    <location>
        <begin position="30"/>
        <end position="226"/>
    </location>
</feature>
<proteinExistence type="inferred from homology"/>
<keyword evidence="4 10" id="KW-0808">Transferase</keyword>
<evidence type="ECO:0000259" key="9">
    <source>
        <dbReference type="Pfam" id="PF13439"/>
    </source>
</evidence>
<keyword evidence="11" id="KW-1185">Reference proteome</keyword>
<keyword evidence="3" id="KW-0328">Glycosyltransferase</keyword>
<feature type="region of interest" description="Disordered" evidence="6">
    <location>
        <begin position="708"/>
        <end position="731"/>
    </location>
</feature>
<dbReference type="NCBIfam" id="TIGR02472">
    <property type="entry name" value="sucr_P_syn_N"/>
    <property type="match status" value="1"/>
</dbReference>
<gene>
    <name evidence="10" type="ORF">FEM03_07885</name>
</gene>
<dbReference type="PANTHER" id="PTHR46039:SF5">
    <property type="entry name" value="SUCROSE-PHOSPHATE SYNTHASE 3-RELATED"/>
    <property type="match status" value="1"/>
</dbReference>
<comment type="catalytic activity">
    <reaction evidence="5">
        <text>beta-D-fructose 6-phosphate + UDP-alpha-D-glucose = sucrose 6(F)-phosphate + UDP + H(+)</text>
        <dbReference type="Rhea" id="RHEA:22172"/>
        <dbReference type="ChEBI" id="CHEBI:15378"/>
        <dbReference type="ChEBI" id="CHEBI:57634"/>
        <dbReference type="ChEBI" id="CHEBI:57723"/>
        <dbReference type="ChEBI" id="CHEBI:58223"/>
        <dbReference type="ChEBI" id="CHEBI:58885"/>
        <dbReference type="EC" id="2.4.1.14"/>
    </reaction>
</comment>
<evidence type="ECO:0000256" key="1">
    <source>
        <dbReference type="ARBA" id="ARBA00006530"/>
    </source>
</evidence>
<feature type="compositionally biased region" description="Basic and acidic residues" evidence="6">
    <location>
        <begin position="708"/>
        <end position="724"/>
    </location>
</feature>
<evidence type="ECO:0000256" key="4">
    <source>
        <dbReference type="ARBA" id="ARBA00022679"/>
    </source>
</evidence>
<sequence length="731" mass="81169">MGRPLDILHFSLHGLIRGQEMELGRDPDTGGQCLYVLELVKALSRHPDVRRVTLVTRRVSDPKVSTDYAKPHEDLGHGAEIRRIDGGPKLYRRKEVLWRHLDAMIDNTLAWLRRERRMPDLIHAHYGDAGYVGRQVAAVLGCPFVFTGHSLGRVKRMKLMESGMDGAEIEKRYNLNVRIESEEMSLDAASFVVTSTHQEIEEQYAMYDQYAADRMRVIPPGVDLSRFDGEGDAEVVASVAAKLERFLLDPQKPAVLAIARADERKNLAGLVRAFGGNEWLRENANLVIVGGNRKLIEDLAPGPRKVWMELLRLIDDCDLRGNVAIPKTHGAAEVAGFFRWAAERGGVFVNPAFTEPFGLTLLEASAAGLPLVATHDGGPRDILANCENGVLVDPFDPVAIGKAIEGILSEPTHQAALAAQGAKAVREFYGWSSHVNRYLREMRKVLPMMNLPVVPVVERVGLAECERWIVMDLPSALEGESEEMMGRLRGVFEDGTIELGIATGMSYERAMGMIERLGMPLPSFVVSRLGARIDYPRPGAVARDEVWQRQISVNWRREEVVKVLEGLHGLELQPEAEQDALKVSFYRDDRSGPRRLEVQRKLREAGIAAKVLVTAGRYLDVVPVRSGKDVALRYLMHKWGMDASSILYFATLGSDAAVMRGRMLAVVAGNSDPQLEILTERVRLRYSEQTGLAGLFEGIEAYGFLEGKKPPGPDDTLSSDHETVSVEELLP</sequence>
<dbReference type="Pfam" id="PF00534">
    <property type="entry name" value="Glycos_transf_1"/>
    <property type="match status" value="1"/>
</dbReference>
<dbReference type="Gene3D" id="3.40.50.2000">
    <property type="entry name" value="Glycogen Phosphorylase B"/>
    <property type="match status" value="2"/>
</dbReference>
<name>A0A5R8KGK5_9BACT</name>
<dbReference type="GO" id="GO:0046524">
    <property type="term" value="F:sucrose-phosphate synthase activity"/>
    <property type="evidence" value="ECO:0007669"/>
    <property type="project" value="UniProtKB-EC"/>
</dbReference>
<dbReference type="Pfam" id="PF05116">
    <property type="entry name" value="S6PP"/>
    <property type="match status" value="1"/>
</dbReference>
<evidence type="ECO:0000313" key="10">
    <source>
        <dbReference type="EMBL" id="TLD71438.1"/>
    </source>
</evidence>
<dbReference type="InterPro" id="IPR006380">
    <property type="entry name" value="SPP-like_dom"/>
</dbReference>
<accession>A0A5R8KGK5</accession>
<dbReference type="PANTHER" id="PTHR46039">
    <property type="entry name" value="SUCROSE-PHOSPHATE SYNTHASE 3-RELATED"/>
    <property type="match status" value="1"/>
</dbReference>
<dbReference type="SUPFAM" id="SSF53756">
    <property type="entry name" value="UDP-Glycosyltransferase/glycogen phosphorylase"/>
    <property type="match status" value="1"/>
</dbReference>
<evidence type="ECO:0000256" key="6">
    <source>
        <dbReference type="SAM" id="MobiDB-lite"/>
    </source>
</evidence>
<dbReference type="InterPro" id="IPR012822">
    <property type="entry name" value="SucroseP_synth_GlycoTrfase_dom"/>
</dbReference>
<protein>
    <recommendedName>
        <fullName evidence="2">sucrose-phosphate synthase</fullName>
        <ecNumber evidence="2">2.4.1.14</ecNumber>
    </recommendedName>
</protein>
<evidence type="ECO:0000256" key="5">
    <source>
        <dbReference type="ARBA" id="ARBA00047471"/>
    </source>
</evidence>
<evidence type="ECO:0000259" key="7">
    <source>
        <dbReference type="Pfam" id="PF00534"/>
    </source>
</evidence>
<evidence type="ECO:0000313" key="11">
    <source>
        <dbReference type="Proteomes" id="UP000306196"/>
    </source>
</evidence>
<dbReference type="InterPro" id="IPR036412">
    <property type="entry name" value="HAD-like_sf"/>
</dbReference>
<dbReference type="SUPFAM" id="SSF56784">
    <property type="entry name" value="HAD-like"/>
    <property type="match status" value="1"/>
</dbReference>
<comment type="caution">
    <text evidence="10">The sequence shown here is derived from an EMBL/GenBank/DDBJ whole genome shotgun (WGS) entry which is preliminary data.</text>
</comment>
<dbReference type="OrthoDB" id="9795068at2"/>
<dbReference type="Gene3D" id="3.90.1070.10">
    <property type="match status" value="1"/>
</dbReference>
<evidence type="ECO:0000256" key="2">
    <source>
        <dbReference type="ARBA" id="ARBA00012536"/>
    </source>
</evidence>
<dbReference type="InterPro" id="IPR028098">
    <property type="entry name" value="Glyco_trans_4-like_N"/>
</dbReference>
<dbReference type="Pfam" id="PF13439">
    <property type="entry name" value="Glyco_transf_4"/>
    <property type="match status" value="1"/>
</dbReference>